<name>A0A2V1CXV3_9PLEO</name>
<proteinExistence type="predicted"/>
<dbReference type="Proteomes" id="UP000244855">
    <property type="component" value="Unassembled WGS sequence"/>
</dbReference>
<evidence type="ECO:0008006" key="3">
    <source>
        <dbReference type="Google" id="ProtNLM"/>
    </source>
</evidence>
<dbReference type="GO" id="GO:0050660">
    <property type="term" value="F:flavin adenine dinucleotide binding"/>
    <property type="evidence" value="ECO:0007669"/>
    <property type="project" value="InterPro"/>
</dbReference>
<protein>
    <recommendedName>
        <fullName evidence="3">FAD-binding PCMH-type domain-containing protein</fullName>
    </recommendedName>
</protein>
<organism evidence="1 2">
    <name type="scientific">Periconia macrospinosa</name>
    <dbReference type="NCBI Taxonomy" id="97972"/>
    <lineage>
        <taxon>Eukaryota</taxon>
        <taxon>Fungi</taxon>
        <taxon>Dikarya</taxon>
        <taxon>Ascomycota</taxon>
        <taxon>Pezizomycotina</taxon>
        <taxon>Dothideomycetes</taxon>
        <taxon>Pleosporomycetidae</taxon>
        <taxon>Pleosporales</taxon>
        <taxon>Massarineae</taxon>
        <taxon>Periconiaceae</taxon>
        <taxon>Periconia</taxon>
    </lineage>
</organism>
<dbReference type="EMBL" id="KZ806419">
    <property type="protein sequence ID" value="PVH90324.1"/>
    <property type="molecule type" value="Genomic_DNA"/>
</dbReference>
<evidence type="ECO:0000313" key="2">
    <source>
        <dbReference type="Proteomes" id="UP000244855"/>
    </source>
</evidence>
<accession>A0A2V1CXV3</accession>
<reference evidence="1 2" key="1">
    <citation type="journal article" date="2018" name="Sci. Rep.">
        <title>Comparative genomics provides insights into the lifestyle and reveals functional heterogeneity of dark septate endophytic fungi.</title>
        <authorList>
            <person name="Knapp D.G."/>
            <person name="Nemeth J.B."/>
            <person name="Barry K."/>
            <person name="Hainaut M."/>
            <person name="Henrissat B."/>
            <person name="Johnson J."/>
            <person name="Kuo A."/>
            <person name="Lim J.H.P."/>
            <person name="Lipzen A."/>
            <person name="Nolan M."/>
            <person name="Ohm R.A."/>
            <person name="Tamas L."/>
            <person name="Grigoriev I.V."/>
            <person name="Spatafora J.W."/>
            <person name="Nagy L.G."/>
            <person name="Kovacs G.M."/>
        </authorList>
    </citation>
    <scope>NUCLEOTIDE SEQUENCE [LARGE SCALE GENOMIC DNA]</scope>
    <source>
        <strain evidence="1 2">DSE2036</strain>
    </source>
</reference>
<evidence type="ECO:0000313" key="1">
    <source>
        <dbReference type="EMBL" id="PVH90324.1"/>
    </source>
</evidence>
<dbReference type="InterPro" id="IPR036318">
    <property type="entry name" value="FAD-bd_PCMH-like_sf"/>
</dbReference>
<keyword evidence="2" id="KW-1185">Reference proteome</keyword>
<dbReference type="InterPro" id="IPR016169">
    <property type="entry name" value="FAD-bd_PCMH_sub2"/>
</dbReference>
<sequence length="406" mass="45070">MCTNTSRTQPLSMLHKLDSNGSPILYGQASQQRTLMQEQFSPHCPPAPRQQTLHIISYDHTTTPTAPLLLQYDLQSKIHQSHHIRLTASTSLSESTMLSLCKDPYYASQLLTAEKEIRSAMERLPKAMKIHTRCSSNSSGEVIAGWLDGLEDDGADGESDDFSVEDEPLPLQGYLESCKRPYFGGGEANMLVLRVGCSCANGCYKRIAFAAELARKQWPEGWTVRIEHRNATPRQENPVPILLPCTFSDTNNCLGSELRIGQSNIAQQTRSKFQETDTGFYVLEGDVMMHDCGMALPVDYIPIYTRLSVGGFFLVGGHGSSTEVPTAFGHLVTRVTYIDGNGEIREEDKPTDWIGSMGMLGVVTEMNIIAVPDYKLNTTTSKESDRDLDTRLSTLLAQTAFSRIMW</sequence>
<dbReference type="Gene3D" id="3.30.465.10">
    <property type="match status" value="1"/>
</dbReference>
<dbReference type="SUPFAM" id="SSF56176">
    <property type="entry name" value="FAD-binding/transporter-associated domain-like"/>
    <property type="match status" value="1"/>
</dbReference>
<dbReference type="AlphaFoldDB" id="A0A2V1CXV3"/>
<dbReference type="OrthoDB" id="10267139at2759"/>
<gene>
    <name evidence="1" type="ORF">DM02DRAFT_636899</name>
</gene>